<dbReference type="InterPro" id="IPR050900">
    <property type="entry name" value="Transposase_IS3/IS150/IS904"/>
</dbReference>
<dbReference type="InterPro" id="IPR012337">
    <property type="entry name" value="RNaseH-like_sf"/>
</dbReference>
<dbReference type="SUPFAM" id="SSF53098">
    <property type="entry name" value="Ribonuclease H-like"/>
    <property type="match status" value="1"/>
</dbReference>
<evidence type="ECO:0000259" key="1">
    <source>
        <dbReference type="PROSITE" id="PS50994"/>
    </source>
</evidence>
<gene>
    <name evidence="2" type="ORF">FHL02_11610</name>
</gene>
<name>A0A5P0ZKN4_9LACO</name>
<dbReference type="PANTHER" id="PTHR46889:SF5">
    <property type="entry name" value="INTEGRASE PROTEIN"/>
    <property type="match status" value="1"/>
</dbReference>
<reference evidence="2 3" key="1">
    <citation type="journal article" date="2019" name="Syst. Appl. Microbiol.">
        <title>Polyphasic characterization of two novel Lactobacillus spp. isolated from blown salami packages: Description of Lactobacillus halodurans sp. nov. and Lactobacillus salsicarnum sp. nov.</title>
        <authorList>
            <person name="Schuster J.A."/>
            <person name="Klingl A."/>
            <person name="Vogel R.F."/>
            <person name="Ehrmann M.A."/>
        </authorList>
    </citation>
    <scope>NUCLEOTIDE SEQUENCE [LARGE SCALE GENOMIC DNA]</scope>
    <source>
        <strain evidence="2 3">TMW 1.2118</strain>
    </source>
</reference>
<accession>A0A5P0ZKN4</accession>
<dbReference type="GO" id="GO:0015074">
    <property type="term" value="P:DNA integration"/>
    <property type="evidence" value="ECO:0007669"/>
    <property type="project" value="InterPro"/>
</dbReference>
<evidence type="ECO:0000313" key="3">
    <source>
        <dbReference type="Proteomes" id="UP000380386"/>
    </source>
</evidence>
<comment type="caution">
    <text evidence="2">The sequence shown here is derived from an EMBL/GenBank/DDBJ whole genome shotgun (WGS) entry which is preliminary data.</text>
</comment>
<dbReference type="InterPro" id="IPR036397">
    <property type="entry name" value="RNaseH_sf"/>
</dbReference>
<dbReference type="InterPro" id="IPR048020">
    <property type="entry name" value="Transpos_IS3"/>
</dbReference>
<proteinExistence type="predicted"/>
<dbReference type="InterPro" id="IPR001584">
    <property type="entry name" value="Integrase_cat-core"/>
</dbReference>
<dbReference type="AlphaFoldDB" id="A0A5P0ZKN4"/>
<protein>
    <submittedName>
        <fullName evidence="2">IS3 family transposase</fullName>
    </submittedName>
</protein>
<dbReference type="Proteomes" id="UP000380386">
    <property type="component" value="Unassembled WGS sequence"/>
</dbReference>
<dbReference type="NCBIfam" id="NF033516">
    <property type="entry name" value="transpos_IS3"/>
    <property type="match status" value="1"/>
</dbReference>
<dbReference type="PANTHER" id="PTHR46889">
    <property type="entry name" value="TRANSPOSASE INSF FOR INSERTION SEQUENCE IS3B-RELATED"/>
    <property type="match status" value="1"/>
</dbReference>
<dbReference type="Gene3D" id="3.30.420.10">
    <property type="entry name" value="Ribonuclease H-like superfamily/Ribonuclease H"/>
    <property type="match status" value="1"/>
</dbReference>
<evidence type="ECO:0000313" key="2">
    <source>
        <dbReference type="EMBL" id="MQS53643.1"/>
    </source>
</evidence>
<organism evidence="2 3">
    <name type="scientific">Companilactobacillus mishanensis</name>
    <dbReference type="NCBI Taxonomy" id="2486008"/>
    <lineage>
        <taxon>Bacteria</taxon>
        <taxon>Bacillati</taxon>
        <taxon>Bacillota</taxon>
        <taxon>Bacilli</taxon>
        <taxon>Lactobacillales</taxon>
        <taxon>Lactobacillaceae</taxon>
        <taxon>Companilactobacillus</taxon>
    </lineage>
</organism>
<sequence length="305" mass="35471">MAGTSAQGVKKQRRLAYQAIKEVSQNKHGSITLLLGVIGVSRQAYNKFWHRKETEHETQDKLLKKRIMHWYDLNTQTIGAGAILSNLKMDDQVTFSVTLKQVKRLMRELSIRCQSRIKKRDRIKQSEIYLRDNVLNQNFKVTSPNQVWLADSTELSYGMNGENKVRLSGVLDLYGRHLIASHLSPTETSEAEKEVFKKAFSFAGKVRPLIHTDRGSAFTSGTFNNFISGYKVTRSMSRPGTPYDNSPMERWWSEFKLRWMDRHPMPKTYSELVKLVEDGIYYFNHINRSETRNSHTPEEYRRMAI</sequence>
<dbReference type="PROSITE" id="PS50994">
    <property type="entry name" value="INTEGRASE"/>
    <property type="match status" value="1"/>
</dbReference>
<dbReference type="GO" id="GO:0003676">
    <property type="term" value="F:nucleic acid binding"/>
    <property type="evidence" value="ECO:0007669"/>
    <property type="project" value="InterPro"/>
</dbReference>
<dbReference type="EMBL" id="VDFM01000033">
    <property type="protein sequence ID" value="MQS53643.1"/>
    <property type="molecule type" value="Genomic_DNA"/>
</dbReference>
<dbReference type="Pfam" id="PF00665">
    <property type="entry name" value="rve"/>
    <property type="match status" value="1"/>
</dbReference>
<feature type="domain" description="Integrase catalytic" evidence="1">
    <location>
        <begin position="140"/>
        <end position="305"/>
    </location>
</feature>